<organism evidence="8 9">
    <name type="scientific">Dyadobacter jejuensis</name>
    <dbReference type="NCBI Taxonomy" id="1082580"/>
    <lineage>
        <taxon>Bacteria</taxon>
        <taxon>Pseudomonadati</taxon>
        <taxon>Bacteroidota</taxon>
        <taxon>Cytophagia</taxon>
        <taxon>Cytophagales</taxon>
        <taxon>Spirosomataceae</taxon>
        <taxon>Dyadobacter</taxon>
    </lineage>
</organism>
<evidence type="ECO:0000259" key="7">
    <source>
        <dbReference type="Pfam" id="PF14322"/>
    </source>
</evidence>
<gene>
    <name evidence="8" type="ORF">CLV98_106226</name>
</gene>
<comment type="subcellular location">
    <subcellularLocation>
        <location evidence="1">Cell outer membrane</location>
    </subcellularLocation>
</comment>
<feature type="domain" description="SusD-like N-terminal" evidence="7">
    <location>
        <begin position="97"/>
        <end position="215"/>
    </location>
</feature>
<accession>A0A316AL39</accession>
<keyword evidence="9" id="KW-1185">Reference proteome</keyword>
<dbReference type="Gene3D" id="1.25.40.390">
    <property type="match status" value="1"/>
</dbReference>
<name>A0A316AL39_9BACT</name>
<dbReference type="Pfam" id="PF07980">
    <property type="entry name" value="SusD_RagB"/>
    <property type="match status" value="1"/>
</dbReference>
<keyword evidence="4" id="KW-0472">Membrane</keyword>
<evidence type="ECO:0000313" key="8">
    <source>
        <dbReference type="EMBL" id="PWJ57754.1"/>
    </source>
</evidence>
<evidence type="ECO:0000256" key="3">
    <source>
        <dbReference type="ARBA" id="ARBA00022729"/>
    </source>
</evidence>
<dbReference type="Pfam" id="PF14322">
    <property type="entry name" value="SusD-like_3"/>
    <property type="match status" value="1"/>
</dbReference>
<evidence type="ECO:0000256" key="4">
    <source>
        <dbReference type="ARBA" id="ARBA00023136"/>
    </source>
</evidence>
<comment type="similarity">
    <text evidence="2">Belongs to the SusD family.</text>
</comment>
<dbReference type="EMBL" id="QGDT01000006">
    <property type="protein sequence ID" value="PWJ57754.1"/>
    <property type="molecule type" value="Genomic_DNA"/>
</dbReference>
<evidence type="ECO:0000256" key="1">
    <source>
        <dbReference type="ARBA" id="ARBA00004442"/>
    </source>
</evidence>
<keyword evidence="3" id="KW-0732">Signal</keyword>
<dbReference type="Proteomes" id="UP000245880">
    <property type="component" value="Unassembled WGS sequence"/>
</dbReference>
<dbReference type="InterPro" id="IPR012944">
    <property type="entry name" value="SusD_RagB_dom"/>
</dbReference>
<keyword evidence="5" id="KW-0998">Cell outer membrane</keyword>
<comment type="caution">
    <text evidence="8">The sequence shown here is derived from an EMBL/GenBank/DDBJ whole genome shotgun (WGS) entry which is preliminary data.</text>
</comment>
<evidence type="ECO:0000313" key="9">
    <source>
        <dbReference type="Proteomes" id="UP000245880"/>
    </source>
</evidence>
<reference evidence="8 9" key="1">
    <citation type="submission" date="2018-03" db="EMBL/GenBank/DDBJ databases">
        <title>Genomic Encyclopedia of Archaeal and Bacterial Type Strains, Phase II (KMG-II): from individual species to whole genera.</title>
        <authorList>
            <person name="Goeker M."/>
        </authorList>
    </citation>
    <scope>NUCLEOTIDE SEQUENCE [LARGE SCALE GENOMIC DNA]</scope>
    <source>
        <strain evidence="8 9">DSM 100346</strain>
    </source>
</reference>
<dbReference type="PROSITE" id="PS51257">
    <property type="entry name" value="PROKAR_LIPOPROTEIN"/>
    <property type="match status" value="1"/>
</dbReference>
<protein>
    <submittedName>
        <fullName evidence="8">Putative outer membrane starch-binding protein</fullName>
    </submittedName>
</protein>
<dbReference type="GO" id="GO:0009279">
    <property type="term" value="C:cell outer membrane"/>
    <property type="evidence" value="ECO:0007669"/>
    <property type="project" value="UniProtKB-SubCell"/>
</dbReference>
<dbReference type="InterPro" id="IPR033985">
    <property type="entry name" value="SusD-like_N"/>
</dbReference>
<dbReference type="SUPFAM" id="SSF48452">
    <property type="entry name" value="TPR-like"/>
    <property type="match status" value="1"/>
</dbReference>
<feature type="domain" description="RagB/SusD" evidence="6">
    <location>
        <begin position="297"/>
        <end position="565"/>
    </location>
</feature>
<dbReference type="InterPro" id="IPR011990">
    <property type="entry name" value="TPR-like_helical_dom_sf"/>
</dbReference>
<evidence type="ECO:0000259" key="6">
    <source>
        <dbReference type="Pfam" id="PF07980"/>
    </source>
</evidence>
<proteinExistence type="inferred from homology"/>
<evidence type="ECO:0000256" key="2">
    <source>
        <dbReference type="ARBA" id="ARBA00006275"/>
    </source>
</evidence>
<sequence length="566" mass="63574">MIMKKIFFILCVSLLAATGCKEDFLTREPLDALTDDTYWTNEKNVRTFAWAFYPAYFSGYGSGFTWGKYFSGQSLNDDFAPYSPSQFTRNVPASASGTSWTFAWVRKANLFLNRIQTVPMDDAAKAHWSGVARFFRALEYHDLVKEFGDVPYYDQVLEETDQANLYKPRDSRGFVMDQVLADLQYAAENVRVDDGEKGLVVNRSVVQAFMSRIMLYEGTYQKYHGLDQARSNTYLEAARWAANQVIESGRYSTLDPYRALFTSLSLASSKGVILYRKYETGQLTHSLNSYNNKEPQSGPSKNAIESYLSKDGKPIGISPLYAGDKSIQAVMTDRDPRIKATFVDVLRVSKYAPNASSSGYATHKFLNEDTKELPEGSGSLNQTDGPVIRYAEVLLNYAEAVAELGLLTQADLDKSINKIRSRPGVAMPALEVIGGAPAVNGVVYDDPSRDPSVPAMLWEIRRERRVELMMEGFRLNDLIRWKKLDYTDTKANADINRGAWIKKSDYPNTDAIIEGGAAEGYIIPASKPESQRLFLDPKVYLSPLPLDQIKLYQEAGVELKQNPGWE</sequence>
<dbReference type="AlphaFoldDB" id="A0A316AL39"/>
<evidence type="ECO:0000256" key="5">
    <source>
        <dbReference type="ARBA" id="ARBA00023237"/>
    </source>
</evidence>